<feature type="chain" id="PRO_5039133487" description="ScyD/ScyE family protein" evidence="2">
    <location>
        <begin position="36"/>
        <end position="382"/>
    </location>
</feature>
<evidence type="ECO:0000256" key="2">
    <source>
        <dbReference type="SAM" id="SignalP"/>
    </source>
</evidence>
<dbReference type="OrthoDB" id="928769at2"/>
<feature type="region of interest" description="Disordered" evidence="1">
    <location>
        <begin position="33"/>
        <end position="52"/>
    </location>
</feature>
<dbReference type="NCBIfam" id="NF033206">
    <property type="entry name" value="ScyE_fam"/>
    <property type="match status" value="1"/>
</dbReference>
<keyword evidence="2" id="KW-0732">Signal</keyword>
<dbReference type="SUPFAM" id="SSF63829">
    <property type="entry name" value="Calcium-dependent phosphotriesterase"/>
    <property type="match status" value="2"/>
</dbReference>
<reference evidence="4" key="1">
    <citation type="submission" date="2015-03" db="EMBL/GenBank/DDBJ databases">
        <title>Luteipulveratus halotolerans sp. nov., a novel actinobacterium (Dermacoccaceae) from Sarawak, Malaysia.</title>
        <authorList>
            <person name="Juboi H."/>
            <person name="Basik A."/>
            <person name="Shamsul S.S."/>
            <person name="Arnold P."/>
            <person name="Schmitt E.K."/>
            <person name="Sanglier J.-J."/>
            <person name="Yeo T."/>
        </authorList>
    </citation>
    <scope>NUCLEOTIDE SEQUENCE [LARGE SCALE GENOMIC DNA]</scope>
    <source>
        <strain evidence="4">C296001</strain>
    </source>
</reference>
<accession>A0A0L6CHQ7</accession>
<protein>
    <recommendedName>
        <fullName evidence="5">ScyD/ScyE family protein</fullName>
    </recommendedName>
</protein>
<gene>
    <name evidence="3" type="ORF">VV01_09535</name>
</gene>
<dbReference type="Proteomes" id="UP000037397">
    <property type="component" value="Unassembled WGS sequence"/>
</dbReference>
<evidence type="ECO:0000313" key="3">
    <source>
        <dbReference type="EMBL" id="KNX37336.1"/>
    </source>
</evidence>
<name>A0A0L6CHQ7_9MICO</name>
<dbReference type="AlphaFoldDB" id="A0A0L6CHQ7"/>
<feature type="signal peptide" evidence="2">
    <location>
        <begin position="1"/>
        <end position="35"/>
    </location>
</feature>
<comment type="caution">
    <text evidence="3">The sequence shown here is derived from an EMBL/GenBank/DDBJ whole genome shotgun (WGS) entry which is preliminary data.</text>
</comment>
<dbReference type="EMBL" id="LAIR01000002">
    <property type="protein sequence ID" value="KNX37336.1"/>
    <property type="molecule type" value="Genomic_DNA"/>
</dbReference>
<proteinExistence type="predicted"/>
<dbReference type="InterPro" id="IPR048031">
    <property type="entry name" value="ScyD/ScyE-like"/>
</dbReference>
<evidence type="ECO:0008006" key="5">
    <source>
        <dbReference type="Google" id="ProtNLM"/>
    </source>
</evidence>
<dbReference type="PATRIC" id="fig|1631356.3.peg.1857"/>
<evidence type="ECO:0000256" key="1">
    <source>
        <dbReference type="SAM" id="MobiDB-lite"/>
    </source>
</evidence>
<evidence type="ECO:0000313" key="4">
    <source>
        <dbReference type="Proteomes" id="UP000037397"/>
    </source>
</evidence>
<sequence>MQNRSLRRPTRPVLASAAVAGLVLTLGPLSTPAVSAHPTTAPRTVASGLDNPRHLSFAPDGTLYVAESGRGGAGPCQEGPEGGTVCLGASGAVTAVKHGRQHRVLTGLPSLAAADGSQASGPSDVSMTGNRAITVAVGLGGSPQTRAAFGPGGARLGTLLTGRLAPKPHLEVLADVVGYEARHNPDGGEDSNTSGLVKVGNAYAVTDAGGNDLVRLGKRGTGSTLAVFPDTMTEAPPFLGLPPGTQIPMQAVPTGVAVGPDGAYYVSQLNGFPFTPGKSTIWRVVPGQAPTAYATGLTNVTDLTWSGDSLYAVQLADDGLLSVPEGQLPKGSLLKVGRGSAHSTVAGELVAPYGVAVRGGTAYVTTCAVCAGAGSVVAIVLR</sequence>
<dbReference type="STRING" id="1631356.VV01_09535"/>
<organism evidence="3 4">
    <name type="scientific">Luteipulveratus halotolerans</name>
    <dbReference type="NCBI Taxonomy" id="1631356"/>
    <lineage>
        <taxon>Bacteria</taxon>
        <taxon>Bacillati</taxon>
        <taxon>Actinomycetota</taxon>
        <taxon>Actinomycetes</taxon>
        <taxon>Micrococcales</taxon>
        <taxon>Dermacoccaceae</taxon>
        <taxon>Luteipulveratus</taxon>
    </lineage>
</organism>
<keyword evidence="4" id="KW-1185">Reference proteome</keyword>